<dbReference type="OrthoDB" id="9810730at2"/>
<dbReference type="PANTHER" id="PTHR45339:SF3">
    <property type="entry name" value="HISTIDINE KINASE"/>
    <property type="match status" value="1"/>
</dbReference>
<evidence type="ECO:0000313" key="18">
    <source>
        <dbReference type="Proteomes" id="UP000327424"/>
    </source>
</evidence>
<dbReference type="Gene3D" id="3.30.565.10">
    <property type="entry name" value="Histidine kinase-like ATPase, C-terminal domain"/>
    <property type="match status" value="1"/>
</dbReference>
<dbReference type="InterPro" id="IPR036890">
    <property type="entry name" value="HATPase_C_sf"/>
</dbReference>
<evidence type="ECO:0000256" key="11">
    <source>
        <dbReference type="PROSITE-ProRule" id="PRU00110"/>
    </source>
</evidence>
<dbReference type="PANTHER" id="PTHR45339">
    <property type="entry name" value="HYBRID SIGNAL TRANSDUCTION HISTIDINE KINASE J"/>
    <property type="match status" value="1"/>
</dbReference>
<dbReference type="PROSITE" id="PS50109">
    <property type="entry name" value="HIS_KIN"/>
    <property type="match status" value="1"/>
</dbReference>
<dbReference type="SMART" id="SM00448">
    <property type="entry name" value="REC"/>
    <property type="match status" value="1"/>
</dbReference>
<dbReference type="SUPFAM" id="SSF47384">
    <property type="entry name" value="Homodimeric domain of signal transducing histidine kinase"/>
    <property type="match status" value="1"/>
</dbReference>
<dbReference type="Gene3D" id="3.40.50.2300">
    <property type="match status" value="1"/>
</dbReference>
<dbReference type="Pfam" id="PF01627">
    <property type="entry name" value="Hpt"/>
    <property type="match status" value="1"/>
</dbReference>
<evidence type="ECO:0000259" key="16">
    <source>
        <dbReference type="PROSITE" id="PS50894"/>
    </source>
</evidence>
<keyword evidence="3 12" id="KW-0597">Phosphoprotein</keyword>
<evidence type="ECO:0000259" key="14">
    <source>
        <dbReference type="PROSITE" id="PS50109"/>
    </source>
</evidence>
<dbReference type="KEGG" id="mmaa:FR932_08555"/>
<organism evidence="17 18">
    <name type="scientific">Moritella marina ATCC 15381</name>
    <dbReference type="NCBI Taxonomy" id="1202962"/>
    <lineage>
        <taxon>Bacteria</taxon>
        <taxon>Pseudomonadati</taxon>
        <taxon>Pseudomonadota</taxon>
        <taxon>Gammaproteobacteria</taxon>
        <taxon>Alteromonadales</taxon>
        <taxon>Moritellaceae</taxon>
        <taxon>Moritella</taxon>
    </lineage>
</organism>
<dbReference type="InterPro" id="IPR001789">
    <property type="entry name" value="Sig_transdc_resp-reg_receiver"/>
</dbReference>
<dbReference type="SUPFAM" id="SSF52172">
    <property type="entry name" value="CheY-like"/>
    <property type="match status" value="1"/>
</dbReference>
<keyword evidence="5" id="KW-0547">Nucleotide-binding</keyword>
<dbReference type="SUPFAM" id="SSF55874">
    <property type="entry name" value="ATPase domain of HSP90 chaperone/DNA topoisomerase II/histidine kinase"/>
    <property type="match status" value="1"/>
</dbReference>
<keyword evidence="13" id="KW-0812">Transmembrane</keyword>
<dbReference type="SMART" id="SM00388">
    <property type="entry name" value="HisKA"/>
    <property type="match status" value="1"/>
</dbReference>
<gene>
    <name evidence="17" type="ORF">FR932_08555</name>
</gene>
<feature type="domain" description="Response regulatory" evidence="15">
    <location>
        <begin position="758"/>
        <end position="874"/>
    </location>
</feature>
<dbReference type="Gene3D" id="1.10.287.130">
    <property type="match status" value="1"/>
</dbReference>
<keyword evidence="8" id="KW-0902">Two-component regulatory system</keyword>
<evidence type="ECO:0000259" key="15">
    <source>
        <dbReference type="PROSITE" id="PS50110"/>
    </source>
</evidence>
<dbReference type="InterPro" id="IPR003594">
    <property type="entry name" value="HATPase_dom"/>
</dbReference>
<comment type="subunit">
    <text evidence="9">At low DSF concentrations, interacts with RpfF.</text>
</comment>
<feature type="domain" description="HPt" evidence="16">
    <location>
        <begin position="919"/>
        <end position="1014"/>
    </location>
</feature>
<dbReference type="PROSITE" id="PS50110">
    <property type="entry name" value="RESPONSE_REGULATORY"/>
    <property type="match status" value="1"/>
</dbReference>
<dbReference type="InterPro" id="IPR036097">
    <property type="entry name" value="HisK_dim/P_sf"/>
</dbReference>
<comment type="catalytic activity">
    <reaction evidence="1">
        <text>ATP + protein L-histidine = ADP + protein N-phospho-L-histidine.</text>
        <dbReference type="EC" id="2.7.13.3"/>
    </reaction>
</comment>
<evidence type="ECO:0000313" key="17">
    <source>
        <dbReference type="EMBL" id="QFI37901.1"/>
    </source>
</evidence>
<dbReference type="Pfam" id="PF00512">
    <property type="entry name" value="HisKA"/>
    <property type="match status" value="1"/>
</dbReference>
<protein>
    <recommendedName>
        <fullName evidence="10">Sensory/regulatory protein RpfC</fullName>
        <ecNumber evidence="2">2.7.13.3</ecNumber>
    </recommendedName>
</protein>
<dbReference type="PRINTS" id="PR00344">
    <property type="entry name" value="BCTRLSENSOR"/>
</dbReference>
<accession>A0A5J6WKZ1</accession>
<reference evidence="17 18" key="1">
    <citation type="submission" date="2019-09" db="EMBL/GenBank/DDBJ databases">
        <title>Hybrid Assembly of the complete Genome of the Deep-Sea Bacterium Moritella marina from long Nanopore and Illumina reads.</title>
        <authorList>
            <person name="Magin S."/>
            <person name="Georgoulis A."/>
            <person name="Papadimitriou K."/>
            <person name="Iliakis G."/>
            <person name="Vorgias C.E."/>
        </authorList>
    </citation>
    <scope>NUCLEOTIDE SEQUENCE [LARGE SCALE GENOMIC DNA]</scope>
    <source>
        <strain evidence="17 18">MP-1</strain>
    </source>
</reference>
<keyword evidence="13" id="KW-1133">Transmembrane helix</keyword>
<dbReference type="SMART" id="SM00387">
    <property type="entry name" value="HATPase_c"/>
    <property type="match status" value="1"/>
</dbReference>
<evidence type="ECO:0000256" key="1">
    <source>
        <dbReference type="ARBA" id="ARBA00000085"/>
    </source>
</evidence>
<dbReference type="PROSITE" id="PS50894">
    <property type="entry name" value="HPT"/>
    <property type="match status" value="1"/>
</dbReference>
<feature type="transmembrane region" description="Helical" evidence="13">
    <location>
        <begin position="437"/>
        <end position="458"/>
    </location>
</feature>
<dbReference type="CDD" id="cd00082">
    <property type="entry name" value="HisKA"/>
    <property type="match status" value="1"/>
</dbReference>
<dbReference type="Gene3D" id="1.20.120.160">
    <property type="entry name" value="HPT domain"/>
    <property type="match status" value="1"/>
</dbReference>
<dbReference type="CDD" id="cd17546">
    <property type="entry name" value="REC_hyHK_CKI1_RcsC-like"/>
    <property type="match status" value="1"/>
</dbReference>
<keyword evidence="13" id="KW-0472">Membrane</keyword>
<evidence type="ECO:0000256" key="10">
    <source>
        <dbReference type="ARBA" id="ARBA00068150"/>
    </source>
</evidence>
<dbReference type="SUPFAM" id="SSF47226">
    <property type="entry name" value="Histidine-containing phosphotransfer domain, HPT domain"/>
    <property type="match status" value="1"/>
</dbReference>
<dbReference type="InterPro" id="IPR011006">
    <property type="entry name" value="CheY-like_superfamily"/>
</dbReference>
<keyword evidence="6" id="KW-0418">Kinase</keyword>
<dbReference type="FunFam" id="3.30.565.10:FF:000010">
    <property type="entry name" value="Sensor histidine kinase RcsC"/>
    <property type="match status" value="1"/>
</dbReference>
<dbReference type="InterPro" id="IPR036641">
    <property type="entry name" value="HPT_dom_sf"/>
</dbReference>
<evidence type="ECO:0000256" key="5">
    <source>
        <dbReference type="ARBA" id="ARBA00022741"/>
    </source>
</evidence>
<evidence type="ECO:0000256" key="4">
    <source>
        <dbReference type="ARBA" id="ARBA00022679"/>
    </source>
</evidence>
<dbReference type="Proteomes" id="UP000327424">
    <property type="component" value="Chromosome"/>
</dbReference>
<feature type="modified residue" description="4-aspartylphosphate" evidence="12">
    <location>
        <position position="807"/>
    </location>
</feature>
<dbReference type="AlphaFoldDB" id="A0A5J6WKZ1"/>
<sequence>MMTMPKLLIESNNKRIMLGFFIAIFLLVTIALASMFHFTKLTHAIDRYTQAGQLLIALDSARIAELVYTRDGLDQDAKTATAHLETVQPLIEEFINNADRVYVEKLLIISDQYRAAFEHYVLLTGKIRQKYKDMNNSVILANDNAEALRSLRKKDIDNEKLKVKHFRVEVDERTENIESVYQLENAIEDVITIKKNILISHKQRDLKPLSAYFHKITELTKTLKRSITHPEGVNILMQLEPEVKTLKTLFKQFENINNYAVLTINTPLVVAIETHALRLVDLTADLRTSEQNLLNAISKLRDISQKIMLRRLEFYEQLDILLDNINAARQFNREFSSAQDHRTRYLSLSQIQQLLTLTKTEVNVISSLFTEKDDRNAFNELLPNIELYFNDFLALANLTTQRFEIRNKMNESAVIADDILSNFREFRFKEMAQSRNLVQTMSILSIFFLISIVLLGYVMRRSQISLTNLSLQLGIAAEKAKKAEQAKSDFLANMSHEIRTPMNAIIGMSYLVLETELNPKQKNYISKVNGSANALLRIINDILDFSKIEAGKLTIEKIDFKIADVLDEVADTIGLKAQERGLALHFEIDSSLPINFIGDPLRLKQILVNLGDNAVKFTKAGKVTFSFTCNMNKNNNVVLVCHVRDTGIGMTPDQVNNLFSAFSQADTSTTRKYGGTGLGLAICKQLTQLMQGDISVTSDLGAGSCFSFYVTLAHLKSSPNVLAAKQTVYSASTLTQASQQDDIKVDTISVAQHLIGAHFLLVEDNKINQELIYEILTSKGINVTIANQGQEAIEYLNHRTFDCVLMDCHMPIMDGYKASKIIRTDPRLQGLPIIAMTANIMEQDLNKAKKCGMNDVIGKPINIAKMMKTLARWVKIKPAHTFKQFELTPSTALKIDHMENIENSLNIEGLDQAMGLSCANNDITLYYKLLARFSKQYAQTSPPLILGELDSRQQQHFIHTLKGLAGNLGFSAIYQRCNTIEKGIGETSRNDQLQTLEQMLASACTALAHYFKDNGEQFTGKASHQAKHSAINTLMIDQLTKALKHSDTIAIELAEKYVASELGLSISDHQRLIEYVNNFDFDTALILFDG</sequence>
<dbReference type="Pfam" id="PF00072">
    <property type="entry name" value="Response_reg"/>
    <property type="match status" value="1"/>
</dbReference>
<evidence type="ECO:0000256" key="2">
    <source>
        <dbReference type="ARBA" id="ARBA00012438"/>
    </source>
</evidence>
<keyword evidence="7" id="KW-0067">ATP-binding</keyword>
<keyword evidence="4" id="KW-0808">Transferase</keyword>
<dbReference type="Pfam" id="PF02518">
    <property type="entry name" value="HATPase_c"/>
    <property type="match status" value="1"/>
</dbReference>
<dbReference type="GO" id="GO:0005524">
    <property type="term" value="F:ATP binding"/>
    <property type="evidence" value="ECO:0007669"/>
    <property type="project" value="UniProtKB-KW"/>
</dbReference>
<dbReference type="EC" id="2.7.13.3" evidence="2"/>
<evidence type="ECO:0000256" key="13">
    <source>
        <dbReference type="SAM" id="Phobius"/>
    </source>
</evidence>
<dbReference type="GO" id="GO:0005886">
    <property type="term" value="C:plasma membrane"/>
    <property type="evidence" value="ECO:0007669"/>
    <property type="project" value="UniProtKB-SubCell"/>
</dbReference>
<evidence type="ECO:0000256" key="6">
    <source>
        <dbReference type="ARBA" id="ARBA00022777"/>
    </source>
</evidence>
<keyword evidence="18" id="KW-1185">Reference proteome</keyword>
<dbReference type="GO" id="GO:0000155">
    <property type="term" value="F:phosphorelay sensor kinase activity"/>
    <property type="evidence" value="ECO:0007669"/>
    <property type="project" value="InterPro"/>
</dbReference>
<evidence type="ECO:0000256" key="12">
    <source>
        <dbReference type="PROSITE-ProRule" id="PRU00169"/>
    </source>
</evidence>
<feature type="domain" description="Histidine kinase" evidence="14">
    <location>
        <begin position="493"/>
        <end position="714"/>
    </location>
</feature>
<dbReference type="InterPro" id="IPR005467">
    <property type="entry name" value="His_kinase_dom"/>
</dbReference>
<name>A0A5J6WKZ1_MORMI</name>
<evidence type="ECO:0000256" key="9">
    <source>
        <dbReference type="ARBA" id="ARBA00064003"/>
    </source>
</evidence>
<dbReference type="EMBL" id="CP044399">
    <property type="protein sequence ID" value="QFI37901.1"/>
    <property type="molecule type" value="Genomic_DNA"/>
</dbReference>
<feature type="modified residue" description="Phosphohistidine" evidence="11">
    <location>
        <position position="959"/>
    </location>
</feature>
<dbReference type="InterPro" id="IPR004358">
    <property type="entry name" value="Sig_transdc_His_kin-like_C"/>
</dbReference>
<dbReference type="InterPro" id="IPR008207">
    <property type="entry name" value="Sig_transdc_His_kin_Hpt_dom"/>
</dbReference>
<dbReference type="CDD" id="cd16922">
    <property type="entry name" value="HATPase_EvgS-ArcB-TorS-like"/>
    <property type="match status" value="1"/>
</dbReference>
<dbReference type="InterPro" id="IPR003661">
    <property type="entry name" value="HisK_dim/P_dom"/>
</dbReference>
<dbReference type="FunFam" id="1.10.287.130:FF:000002">
    <property type="entry name" value="Two-component osmosensing histidine kinase"/>
    <property type="match status" value="1"/>
</dbReference>
<evidence type="ECO:0000256" key="3">
    <source>
        <dbReference type="ARBA" id="ARBA00022553"/>
    </source>
</evidence>
<evidence type="ECO:0000256" key="8">
    <source>
        <dbReference type="ARBA" id="ARBA00023012"/>
    </source>
</evidence>
<proteinExistence type="predicted"/>
<evidence type="ECO:0000256" key="7">
    <source>
        <dbReference type="ARBA" id="ARBA00022840"/>
    </source>
</evidence>